<organism evidence="3 4">
    <name type="scientific">Sordaria brevicollis</name>
    <dbReference type="NCBI Taxonomy" id="83679"/>
    <lineage>
        <taxon>Eukaryota</taxon>
        <taxon>Fungi</taxon>
        <taxon>Dikarya</taxon>
        <taxon>Ascomycota</taxon>
        <taxon>Pezizomycotina</taxon>
        <taxon>Sordariomycetes</taxon>
        <taxon>Sordariomycetidae</taxon>
        <taxon>Sordariales</taxon>
        <taxon>Sordariaceae</taxon>
        <taxon>Sordaria</taxon>
    </lineage>
</organism>
<reference evidence="3" key="1">
    <citation type="journal article" date="2023" name="Mol. Phylogenet. Evol.">
        <title>Genome-scale phylogeny and comparative genomics of the fungal order Sordariales.</title>
        <authorList>
            <person name="Hensen N."/>
            <person name="Bonometti L."/>
            <person name="Westerberg I."/>
            <person name="Brannstrom I.O."/>
            <person name="Guillou S."/>
            <person name="Cros-Aarteil S."/>
            <person name="Calhoun S."/>
            <person name="Haridas S."/>
            <person name="Kuo A."/>
            <person name="Mondo S."/>
            <person name="Pangilinan J."/>
            <person name="Riley R."/>
            <person name="LaButti K."/>
            <person name="Andreopoulos B."/>
            <person name="Lipzen A."/>
            <person name="Chen C."/>
            <person name="Yan M."/>
            <person name="Daum C."/>
            <person name="Ng V."/>
            <person name="Clum A."/>
            <person name="Steindorff A."/>
            <person name="Ohm R.A."/>
            <person name="Martin F."/>
            <person name="Silar P."/>
            <person name="Natvig D.O."/>
            <person name="Lalanne C."/>
            <person name="Gautier V."/>
            <person name="Ament-Velasquez S.L."/>
            <person name="Kruys A."/>
            <person name="Hutchinson M.I."/>
            <person name="Powell A.J."/>
            <person name="Barry K."/>
            <person name="Miller A.N."/>
            <person name="Grigoriev I.V."/>
            <person name="Debuchy R."/>
            <person name="Gladieux P."/>
            <person name="Hiltunen Thoren M."/>
            <person name="Johannesson H."/>
        </authorList>
    </citation>
    <scope>NUCLEOTIDE SEQUENCE</scope>
    <source>
        <strain evidence="3">FGSC 1904</strain>
    </source>
</reference>
<comment type="caution">
    <text evidence="3">The sequence shown here is derived from an EMBL/GenBank/DDBJ whole genome shotgun (WGS) entry which is preliminary data.</text>
</comment>
<keyword evidence="2" id="KW-0812">Transmembrane</keyword>
<keyword evidence="2" id="KW-0472">Membrane</keyword>
<evidence type="ECO:0000256" key="2">
    <source>
        <dbReference type="SAM" id="Phobius"/>
    </source>
</evidence>
<evidence type="ECO:0000313" key="4">
    <source>
        <dbReference type="Proteomes" id="UP001281003"/>
    </source>
</evidence>
<evidence type="ECO:0000313" key="3">
    <source>
        <dbReference type="EMBL" id="KAK3396973.1"/>
    </source>
</evidence>
<feature type="transmembrane region" description="Helical" evidence="2">
    <location>
        <begin position="264"/>
        <end position="287"/>
    </location>
</feature>
<dbReference type="PANTHER" id="PTHR38122:SF1">
    <property type="entry name" value="GLYCOPROTEIN X"/>
    <property type="match status" value="1"/>
</dbReference>
<feature type="compositionally biased region" description="Basic and acidic residues" evidence="1">
    <location>
        <begin position="348"/>
        <end position="357"/>
    </location>
</feature>
<dbReference type="Proteomes" id="UP001281003">
    <property type="component" value="Unassembled WGS sequence"/>
</dbReference>
<name>A0AAE0PBS5_SORBR</name>
<sequence length="407" mass="44039">MGFRPISFSYPIFHFFGPLSLFFDPFSVSMPLVELSSHFSQAPLQTLHNLKMWMVDVLRVGGRAEVAARDSSLLPARCYDDCTNAESEARMVGKVPSVCNDDRFFYEEYQRCTACIKYASDDPEAVENSYLISTFGELIAYCSAVAIKSFDPSWYSLTTSWGVVTSMENNTPVTATVMVTTSVLRAEWTGGLRQPASLSVSGITTASSATTATGTENSPLQTDSTTATAITVSFPFTTTDITRPTSGQLTAVRPEPGTNGPAPWVWAIIGAVIALVLIGLGIVAFLYRRGKIPFFRKTKPGLASAQEPDGEANWRTGDKPELHGESSALAITSGPPKELDPSTTVQPKELDSSEKPAEMPTTDDPSVRPVELPTEFNETREPPKQPNPLDAEDGQEARTSVAAVEEG</sequence>
<keyword evidence="2" id="KW-1133">Transmembrane helix</keyword>
<reference evidence="3" key="2">
    <citation type="submission" date="2023-07" db="EMBL/GenBank/DDBJ databases">
        <authorList>
            <consortium name="Lawrence Berkeley National Laboratory"/>
            <person name="Haridas S."/>
            <person name="Hensen N."/>
            <person name="Bonometti L."/>
            <person name="Westerberg I."/>
            <person name="Brannstrom I.O."/>
            <person name="Guillou S."/>
            <person name="Cros-Aarteil S."/>
            <person name="Calhoun S."/>
            <person name="Kuo A."/>
            <person name="Mondo S."/>
            <person name="Pangilinan J."/>
            <person name="Riley R."/>
            <person name="LaButti K."/>
            <person name="Andreopoulos B."/>
            <person name="Lipzen A."/>
            <person name="Chen C."/>
            <person name="Yanf M."/>
            <person name="Daum C."/>
            <person name="Ng V."/>
            <person name="Clum A."/>
            <person name="Steindorff A."/>
            <person name="Ohm R."/>
            <person name="Martin F."/>
            <person name="Silar P."/>
            <person name="Natvig D."/>
            <person name="Lalanne C."/>
            <person name="Gautier V."/>
            <person name="Ament-velasquez S.L."/>
            <person name="Kruys A."/>
            <person name="Hutchinson M.I."/>
            <person name="Powell A.J."/>
            <person name="Barry K."/>
            <person name="Miller A.N."/>
            <person name="Grigoriev I.V."/>
            <person name="Debuchy R."/>
            <person name="Gladieux P."/>
            <person name="Thoren M.H."/>
            <person name="Johannesson H."/>
        </authorList>
    </citation>
    <scope>NUCLEOTIDE SEQUENCE</scope>
    <source>
        <strain evidence="3">FGSC 1904</strain>
    </source>
</reference>
<feature type="region of interest" description="Disordered" evidence="1">
    <location>
        <begin position="301"/>
        <end position="407"/>
    </location>
</feature>
<dbReference type="EMBL" id="JAUTDP010000008">
    <property type="protein sequence ID" value="KAK3396973.1"/>
    <property type="molecule type" value="Genomic_DNA"/>
</dbReference>
<proteinExistence type="predicted"/>
<dbReference type="AlphaFoldDB" id="A0AAE0PBS5"/>
<evidence type="ECO:0000256" key="1">
    <source>
        <dbReference type="SAM" id="MobiDB-lite"/>
    </source>
</evidence>
<protein>
    <submittedName>
        <fullName evidence="3">Uncharacterized protein</fullName>
    </submittedName>
</protein>
<accession>A0AAE0PBS5</accession>
<keyword evidence="4" id="KW-1185">Reference proteome</keyword>
<gene>
    <name evidence="3" type="ORF">B0T20DRAFT_246415</name>
</gene>
<dbReference type="PANTHER" id="PTHR38122">
    <property type="entry name" value="GLYCOPROTEIN X"/>
    <property type="match status" value="1"/>
</dbReference>